<dbReference type="GO" id="GO:0016998">
    <property type="term" value="P:cell wall macromolecule catabolic process"/>
    <property type="evidence" value="ECO:0007669"/>
    <property type="project" value="InterPro"/>
</dbReference>
<keyword evidence="1" id="KW-1133">Transmembrane helix</keyword>
<dbReference type="GO" id="GO:0004568">
    <property type="term" value="F:chitinase activity"/>
    <property type="evidence" value="ECO:0007669"/>
    <property type="project" value="InterPro"/>
</dbReference>
<dbReference type="Gene3D" id="1.10.530.10">
    <property type="match status" value="1"/>
</dbReference>
<reference evidence="4" key="1">
    <citation type="submission" date="2016-10" db="EMBL/GenBank/DDBJ databases">
        <authorList>
            <person name="Varghese N."/>
            <person name="Submissions S."/>
        </authorList>
    </citation>
    <scope>NUCLEOTIDE SEQUENCE [LARGE SCALE GENOMIC DNA]</scope>
    <source>
        <strain evidence="4">LMG 26383,CCUG 61248,R- 45681</strain>
    </source>
</reference>
<keyword evidence="1" id="KW-0812">Transmembrane</keyword>
<dbReference type="GO" id="GO:0006032">
    <property type="term" value="P:chitin catabolic process"/>
    <property type="evidence" value="ECO:0007669"/>
    <property type="project" value="InterPro"/>
</dbReference>
<accession>A0A1H7GL43</accession>
<dbReference type="EMBL" id="FOAN01000001">
    <property type="protein sequence ID" value="SEK37702.1"/>
    <property type="molecule type" value="Genomic_DNA"/>
</dbReference>
<dbReference type="InterPro" id="IPR023346">
    <property type="entry name" value="Lysozyme-like_dom_sf"/>
</dbReference>
<dbReference type="Pfam" id="PF00182">
    <property type="entry name" value="Glyco_hydro_19"/>
    <property type="match status" value="1"/>
</dbReference>
<dbReference type="AlphaFoldDB" id="A0A1H7GL43"/>
<dbReference type="STRING" id="1036779.SAMN04515666_101361"/>
<feature type="domain" description="Glycoside hydrolase family 19 catalytic" evidence="2">
    <location>
        <begin position="43"/>
        <end position="146"/>
    </location>
</feature>
<gene>
    <name evidence="3" type="ORF">SAMN04515666_101361</name>
</gene>
<keyword evidence="1" id="KW-0472">Membrane</keyword>
<dbReference type="InterPro" id="IPR000726">
    <property type="entry name" value="Glyco_hydro_19_cat"/>
</dbReference>
<sequence length="290" mass="30805">MTRQLNRTTLFAYLRRAPFGGRLSTAQVSGCERLLAACLAEGVTDRRQVAYVLASVFHETGGRMQPVREGFAESDAQAVARLDKAWAAGQLGKVKAPYWRDGWFGRGDIQLSHEENYRKLGRAIGVDLVKNRDRALDPKVSARVAVVGMRDGLFRYSKELSRPERLSDYFRPSGTNVVGARAIVNGGGDKAKLIAGYWKSFLDAIEAAEAAEVPADVAPAAAEPDDVPPSRSGSIGTVAVATGAGACSTLVAGISNPWALAALALILIAGGVGAWLLLTGRVTINRKVAA</sequence>
<dbReference type="Proteomes" id="UP000199664">
    <property type="component" value="Unassembled WGS sequence"/>
</dbReference>
<feature type="transmembrane region" description="Helical" evidence="1">
    <location>
        <begin position="258"/>
        <end position="278"/>
    </location>
</feature>
<evidence type="ECO:0000259" key="2">
    <source>
        <dbReference type="Pfam" id="PF00182"/>
    </source>
</evidence>
<dbReference type="OrthoDB" id="3078754at2"/>
<keyword evidence="4" id="KW-1185">Reference proteome</keyword>
<evidence type="ECO:0000256" key="1">
    <source>
        <dbReference type="SAM" id="Phobius"/>
    </source>
</evidence>
<name>A0A1H7GL43_9HYPH</name>
<proteinExistence type="predicted"/>
<protein>
    <submittedName>
        <fullName evidence="3">Chitinase class I</fullName>
    </submittedName>
</protein>
<dbReference type="RefSeq" id="WP_091829193.1">
    <property type="nucleotide sequence ID" value="NZ_FOAN01000001.1"/>
</dbReference>
<dbReference type="SUPFAM" id="SSF53955">
    <property type="entry name" value="Lysozyme-like"/>
    <property type="match status" value="1"/>
</dbReference>
<evidence type="ECO:0000313" key="4">
    <source>
        <dbReference type="Proteomes" id="UP000199664"/>
    </source>
</evidence>
<evidence type="ECO:0000313" key="3">
    <source>
        <dbReference type="EMBL" id="SEK37702.1"/>
    </source>
</evidence>
<organism evidence="3 4">
    <name type="scientific">Bosea lupini</name>
    <dbReference type="NCBI Taxonomy" id="1036779"/>
    <lineage>
        <taxon>Bacteria</taxon>
        <taxon>Pseudomonadati</taxon>
        <taxon>Pseudomonadota</taxon>
        <taxon>Alphaproteobacteria</taxon>
        <taxon>Hyphomicrobiales</taxon>
        <taxon>Boseaceae</taxon>
        <taxon>Bosea</taxon>
    </lineage>
</organism>